<evidence type="ECO:0000313" key="1">
    <source>
        <dbReference type="EMBL" id="RFA07204.1"/>
    </source>
</evidence>
<comment type="caution">
    <text evidence="1">The sequence shown here is derived from an EMBL/GenBank/DDBJ whole genome shotgun (WGS) entry which is preliminary data.</text>
</comment>
<accession>A0A3E0VBI6</accession>
<name>A0A3E0VBI6_9MICO</name>
<protein>
    <submittedName>
        <fullName evidence="1">Uncharacterized protein</fullName>
    </submittedName>
</protein>
<organism evidence="1 2">
    <name type="scientific">Subtercola boreus</name>
    <dbReference type="NCBI Taxonomy" id="120213"/>
    <lineage>
        <taxon>Bacteria</taxon>
        <taxon>Bacillati</taxon>
        <taxon>Actinomycetota</taxon>
        <taxon>Actinomycetes</taxon>
        <taxon>Micrococcales</taxon>
        <taxon>Microbacteriaceae</taxon>
        <taxon>Subtercola</taxon>
    </lineage>
</organism>
<dbReference type="Proteomes" id="UP000256709">
    <property type="component" value="Unassembled WGS sequence"/>
</dbReference>
<gene>
    <name evidence="1" type="ORF">B7R21_16245</name>
</gene>
<reference evidence="1 2" key="1">
    <citation type="submission" date="2017-04" db="EMBL/GenBank/DDBJ databases">
        <title>Comparative genome analysis of Subtercola boreus.</title>
        <authorList>
            <person name="Cho Y.-J."/>
            <person name="Cho A."/>
            <person name="Kim O.-S."/>
            <person name="Lee J.-I."/>
        </authorList>
    </citation>
    <scope>NUCLEOTIDE SEQUENCE [LARGE SCALE GENOMIC DNA]</scope>
    <source>
        <strain evidence="1 2">P27444</strain>
    </source>
</reference>
<dbReference type="AlphaFoldDB" id="A0A3E0VBI6"/>
<sequence>MIAEPGYLIRTRTRIETQVLLTALFREASLRYGESVKSNSAYGVDLILLFPDYADTTIWFMGPISYAQAKISAELAVALQEWEHSYYAGLDADFNWKSVEQRKKFQERGMELARSLSAEVGKDFTVEYRVFEEQPHHHHLTSAHTATNPSAAAAFHALADCLHSRKHPPLPL</sequence>
<proteinExistence type="predicted"/>
<evidence type="ECO:0000313" key="2">
    <source>
        <dbReference type="Proteomes" id="UP000256709"/>
    </source>
</evidence>
<dbReference type="EMBL" id="NBXA01000027">
    <property type="protein sequence ID" value="RFA07204.1"/>
    <property type="molecule type" value="Genomic_DNA"/>
</dbReference>